<name>A0A2T7NJI8_POMCA</name>
<dbReference type="GO" id="GO:0004930">
    <property type="term" value="F:G protein-coupled receptor activity"/>
    <property type="evidence" value="ECO:0007669"/>
    <property type="project" value="InterPro"/>
</dbReference>
<evidence type="ECO:0000256" key="4">
    <source>
        <dbReference type="ARBA" id="ARBA00023136"/>
    </source>
</evidence>
<evidence type="ECO:0000313" key="8">
    <source>
        <dbReference type="Proteomes" id="UP000245119"/>
    </source>
</evidence>
<dbReference type="SUPFAM" id="SSF81321">
    <property type="entry name" value="Family A G protein-coupled receptor-like"/>
    <property type="match status" value="1"/>
</dbReference>
<evidence type="ECO:0000259" key="6">
    <source>
        <dbReference type="PROSITE" id="PS50262"/>
    </source>
</evidence>
<organism evidence="7 8">
    <name type="scientific">Pomacea canaliculata</name>
    <name type="common">Golden apple snail</name>
    <dbReference type="NCBI Taxonomy" id="400727"/>
    <lineage>
        <taxon>Eukaryota</taxon>
        <taxon>Metazoa</taxon>
        <taxon>Spiralia</taxon>
        <taxon>Lophotrochozoa</taxon>
        <taxon>Mollusca</taxon>
        <taxon>Gastropoda</taxon>
        <taxon>Caenogastropoda</taxon>
        <taxon>Architaenioglossa</taxon>
        <taxon>Ampullarioidea</taxon>
        <taxon>Ampullariidae</taxon>
        <taxon>Pomacea</taxon>
    </lineage>
</organism>
<dbReference type="AlphaFoldDB" id="A0A2T7NJI8"/>
<dbReference type="EMBL" id="PZQS01000012">
    <property type="protein sequence ID" value="PVD21331.1"/>
    <property type="molecule type" value="Genomic_DNA"/>
</dbReference>
<feature type="transmembrane region" description="Helical" evidence="5">
    <location>
        <begin position="153"/>
        <end position="174"/>
    </location>
</feature>
<dbReference type="GO" id="GO:0016020">
    <property type="term" value="C:membrane"/>
    <property type="evidence" value="ECO:0007669"/>
    <property type="project" value="UniProtKB-SubCell"/>
</dbReference>
<feature type="transmembrane region" description="Helical" evidence="5">
    <location>
        <begin position="262"/>
        <end position="284"/>
    </location>
</feature>
<protein>
    <recommendedName>
        <fullName evidence="6">G-protein coupled receptors family 1 profile domain-containing protein</fullName>
    </recommendedName>
</protein>
<feature type="transmembrane region" description="Helical" evidence="5">
    <location>
        <begin position="213"/>
        <end position="234"/>
    </location>
</feature>
<keyword evidence="3 5" id="KW-1133">Transmembrane helix</keyword>
<accession>A0A2T7NJI8</accession>
<dbReference type="InterPro" id="IPR000276">
    <property type="entry name" value="GPCR_Rhodpsn"/>
</dbReference>
<comment type="caution">
    <text evidence="7">The sequence shown here is derived from an EMBL/GenBank/DDBJ whole genome shotgun (WGS) entry which is preliminary data.</text>
</comment>
<evidence type="ECO:0000256" key="2">
    <source>
        <dbReference type="ARBA" id="ARBA00022692"/>
    </source>
</evidence>
<dbReference type="Proteomes" id="UP000245119">
    <property type="component" value="Linkage Group LG12"/>
</dbReference>
<comment type="subcellular location">
    <subcellularLocation>
        <location evidence="1">Membrane</location>
    </subcellularLocation>
</comment>
<proteinExistence type="predicted"/>
<dbReference type="InterPro" id="IPR052954">
    <property type="entry name" value="GPCR-Ligand_Int"/>
</dbReference>
<reference evidence="7 8" key="1">
    <citation type="submission" date="2018-04" db="EMBL/GenBank/DDBJ databases">
        <title>The genome of golden apple snail Pomacea canaliculata provides insight into stress tolerance and invasive adaptation.</title>
        <authorList>
            <person name="Liu C."/>
            <person name="Liu B."/>
            <person name="Ren Y."/>
            <person name="Zhang Y."/>
            <person name="Wang H."/>
            <person name="Li S."/>
            <person name="Jiang F."/>
            <person name="Yin L."/>
            <person name="Zhang G."/>
            <person name="Qian W."/>
            <person name="Fan W."/>
        </authorList>
    </citation>
    <scope>NUCLEOTIDE SEQUENCE [LARGE SCALE GENOMIC DNA]</scope>
    <source>
        <strain evidence="7">SZHN2017</strain>
        <tissue evidence="7">Muscle</tissue>
    </source>
</reference>
<dbReference type="Pfam" id="PF00001">
    <property type="entry name" value="7tm_1"/>
    <property type="match status" value="1"/>
</dbReference>
<evidence type="ECO:0000256" key="5">
    <source>
        <dbReference type="SAM" id="Phobius"/>
    </source>
</evidence>
<keyword evidence="8" id="KW-1185">Reference proteome</keyword>
<dbReference type="PROSITE" id="PS50262">
    <property type="entry name" value="G_PROTEIN_RECEP_F1_2"/>
    <property type="match status" value="1"/>
</dbReference>
<evidence type="ECO:0000256" key="3">
    <source>
        <dbReference type="ARBA" id="ARBA00022989"/>
    </source>
</evidence>
<dbReference type="Gene3D" id="1.20.1070.10">
    <property type="entry name" value="Rhodopsin 7-helix transmembrane proteins"/>
    <property type="match status" value="1"/>
</dbReference>
<dbReference type="InterPro" id="IPR017452">
    <property type="entry name" value="GPCR_Rhodpsn_7TM"/>
</dbReference>
<evidence type="ECO:0000313" key="7">
    <source>
        <dbReference type="EMBL" id="PVD21331.1"/>
    </source>
</evidence>
<feature type="transmembrane region" description="Helical" evidence="5">
    <location>
        <begin position="71"/>
        <end position="95"/>
    </location>
</feature>
<feature type="transmembrane region" description="Helical" evidence="5">
    <location>
        <begin position="36"/>
        <end position="59"/>
    </location>
</feature>
<dbReference type="OMA" id="HAVMDEY"/>
<keyword evidence="4 5" id="KW-0472">Membrane</keyword>
<gene>
    <name evidence="7" type="ORF">C0Q70_19504</name>
</gene>
<feature type="transmembrane region" description="Helical" evidence="5">
    <location>
        <begin position="304"/>
        <end position="328"/>
    </location>
</feature>
<dbReference type="PANTHER" id="PTHR46641">
    <property type="entry name" value="FMRFAMIDE RECEPTOR-RELATED"/>
    <property type="match status" value="1"/>
</dbReference>
<dbReference type="PANTHER" id="PTHR46641:SF18">
    <property type="entry name" value="G-PROTEIN COUPLED RECEPTORS FAMILY 1 PROFILE DOMAIN-CONTAINING PROTEIN"/>
    <property type="match status" value="1"/>
</dbReference>
<evidence type="ECO:0000256" key="1">
    <source>
        <dbReference type="ARBA" id="ARBA00004370"/>
    </source>
</evidence>
<feature type="domain" description="G-protein coupled receptors family 1 profile" evidence="6">
    <location>
        <begin position="50"/>
        <end position="283"/>
    </location>
</feature>
<sequence length="377" mass="42128">MAKSSLSNVTSKTSFYITSDESQLLSNEAKDTATNILITIRLLTTVISMPLALCTLTVFSHKSMRSATGTYVIGLTLAQIVFMLGRATTVVNTFVVGNGSQSLAWKYLWQYVLNYSGLVARRASQVVTCVVSVERLYAVLRPLHVKTFFLSQYSMLLTPGVYLTSALWHIYLILGTDVVTLTTNSTTIHVYVPSSFYQNHKDLCVGLSMSAKVVQVFVALTLQIALNVLTVWALRRHNMATRDVQSTRRSEVKLRAERQMTLTILVTTICSVILTIPLTVANVWDDFEPMSDSVNSRIYNVRLVFQEIGINFSVLSCGGVDFCCYVRLSSKYREVLHQVISFDKSSSFHNKPDGQNYSENLYQTPATLKALSTEKQL</sequence>
<keyword evidence="2 5" id="KW-0812">Transmembrane</keyword>